<dbReference type="OrthoDB" id="94039at2759"/>
<organism evidence="2 3">
    <name type="scientific">Hydnum rufescens UP504</name>
    <dbReference type="NCBI Taxonomy" id="1448309"/>
    <lineage>
        <taxon>Eukaryota</taxon>
        <taxon>Fungi</taxon>
        <taxon>Dikarya</taxon>
        <taxon>Basidiomycota</taxon>
        <taxon>Agaricomycotina</taxon>
        <taxon>Agaricomycetes</taxon>
        <taxon>Cantharellales</taxon>
        <taxon>Hydnaceae</taxon>
        <taxon>Hydnum</taxon>
    </lineage>
</organism>
<dbReference type="SUPFAM" id="SSF53474">
    <property type="entry name" value="alpha/beta-Hydrolases"/>
    <property type="match status" value="1"/>
</dbReference>
<keyword evidence="3" id="KW-1185">Reference proteome</keyword>
<dbReference type="Pfam" id="PF12697">
    <property type="entry name" value="Abhydrolase_6"/>
    <property type="match status" value="1"/>
</dbReference>
<accession>A0A9P6AY48</accession>
<evidence type="ECO:0000313" key="3">
    <source>
        <dbReference type="Proteomes" id="UP000886523"/>
    </source>
</evidence>
<comment type="caution">
    <text evidence="2">The sequence shown here is derived from an EMBL/GenBank/DDBJ whole genome shotgun (WGS) entry which is preliminary data.</text>
</comment>
<dbReference type="InterPro" id="IPR029058">
    <property type="entry name" value="AB_hydrolase_fold"/>
</dbReference>
<dbReference type="EMBL" id="MU128971">
    <property type="protein sequence ID" value="KAF9513510.1"/>
    <property type="molecule type" value="Genomic_DNA"/>
</dbReference>
<reference evidence="2" key="1">
    <citation type="journal article" date="2020" name="Nat. Commun.">
        <title>Large-scale genome sequencing of mycorrhizal fungi provides insights into the early evolution of symbiotic traits.</title>
        <authorList>
            <person name="Miyauchi S."/>
            <person name="Kiss E."/>
            <person name="Kuo A."/>
            <person name="Drula E."/>
            <person name="Kohler A."/>
            <person name="Sanchez-Garcia M."/>
            <person name="Morin E."/>
            <person name="Andreopoulos B."/>
            <person name="Barry K.W."/>
            <person name="Bonito G."/>
            <person name="Buee M."/>
            <person name="Carver A."/>
            <person name="Chen C."/>
            <person name="Cichocki N."/>
            <person name="Clum A."/>
            <person name="Culley D."/>
            <person name="Crous P.W."/>
            <person name="Fauchery L."/>
            <person name="Girlanda M."/>
            <person name="Hayes R.D."/>
            <person name="Keri Z."/>
            <person name="LaButti K."/>
            <person name="Lipzen A."/>
            <person name="Lombard V."/>
            <person name="Magnuson J."/>
            <person name="Maillard F."/>
            <person name="Murat C."/>
            <person name="Nolan M."/>
            <person name="Ohm R.A."/>
            <person name="Pangilinan J."/>
            <person name="Pereira M.F."/>
            <person name="Perotto S."/>
            <person name="Peter M."/>
            <person name="Pfister S."/>
            <person name="Riley R."/>
            <person name="Sitrit Y."/>
            <person name="Stielow J.B."/>
            <person name="Szollosi G."/>
            <person name="Zifcakova L."/>
            <person name="Stursova M."/>
            <person name="Spatafora J.W."/>
            <person name="Tedersoo L."/>
            <person name="Vaario L.M."/>
            <person name="Yamada A."/>
            <person name="Yan M."/>
            <person name="Wang P."/>
            <person name="Xu J."/>
            <person name="Bruns T."/>
            <person name="Baldrian P."/>
            <person name="Vilgalys R."/>
            <person name="Dunand C."/>
            <person name="Henrissat B."/>
            <person name="Grigoriev I.V."/>
            <person name="Hibbett D."/>
            <person name="Nagy L.G."/>
            <person name="Martin F.M."/>
        </authorList>
    </citation>
    <scope>NUCLEOTIDE SEQUENCE</scope>
    <source>
        <strain evidence="2">UP504</strain>
    </source>
</reference>
<dbReference type="Gene3D" id="3.40.50.1820">
    <property type="entry name" value="alpha/beta hydrolase"/>
    <property type="match status" value="1"/>
</dbReference>
<sequence length="284" mass="32056">MDFAGYGDSDERNSTIFASSLDWIDDARDILNLVENFVLEGPFVASPHRLPAHLHRLPSECASQRRKFGFHDRHVLGVSHSMGGGIIANAACASPNLFQSLILLDPAIISNRNSRLQTYFISALLRRQAWPSRDEARAQFLQNPFFKGWDPEVLDVHIQHGLADIPASEGGGVRLKMSSFQEAVNTIDNHFIQETYQVLEGLDEKVNFRWIMPTVPLHLDRPEYRPAVVRRRLVNSSNVVIDLDHMCSQKRLCPVGRFTKVSEVRLPPSEYATLGLCCVRSCSY</sequence>
<dbReference type="Proteomes" id="UP000886523">
    <property type="component" value="Unassembled WGS sequence"/>
</dbReference>
<protein>
    <recommendedName>
        <fullName evidence="1">AB hydrolase-1 domain-containing protein</fullName>
    </recommendedName>
</protein>
<feature type="domain" description="AB hydrolase-1" evidence="1">
    <location>
        <begin position="2"/>
        <end position="142"/>
    </location>
</feature>
<dbReference type="AlphaFoldDB" id="A0A9P6AY48"/>
<evidence type="ECO:0000313" key="2">
    <source>
        <dbReference type="EMBL" id="KAF9513510.1"/>
    </source>
</evidence>
<proteinExistence type="predicted"/>
<evidence type="ECO:0000259" key="1">
    <source>
        <dbReference type="Pfam" id="PF12697"/>
    </source>
</evidence>
<dbReference type="InterPro" id="IPR000073">
    <property type="entry name" value="AB_hydrolase_1"/>
</dbReference>
<gene>
    <name evidence="2" type="ORF">BS47DRAFT_1317435</name>
</gene>
<name>A0A9P6AY48_9AGAM</name>